<feature type="non-terminal residue" evidence="1">
    <location>
        <position position="1"/>
    </location>
</feature>
<reference evidence="1 2" key="1">
    <citation type="submission" date="2018-08" db="EMBL/GenBank/DDBJ databases">
        <title>Recombination of ecologically and evolutionarily significant loci maintains genetic cohesion in the Pseudomonas syringae species complex.</title>
        <authorList>
            <person name="Dillon M."/>
            <person name="Thakur S."/>
            <person name="Almeida R.N.D."/>
            <person name="Weir B.S."/>
            <person name="Guttman D.S."/>
        </authorList>
    </citation>
    <scope>NUCLEOTIDE SEQUENCE [LARGE SCALE GENOMIC DNA]</scope>
    <source>
        <strain evidence="1 2">ICMP 7846</strain>
    </source>
</reference>
<evidence type="ECO:0000313" key="2">
    <source>
        <dbReference type="Proteomes" id="UP000270834"/>
    </source>
</evidence>
<protein>
    <recommendedName>
        <fullName evidence="3">Succinylglutamate desuccinylase</fullName>
    </recommendedName>
</protein>
<comment type="caution">
    <text evidence="1">The sequence shown here is derived from an EMBL/GenBank/DDBJ whole genome shotgun (WGS) entry which is preliminary data.</text>
</comment>
<dbReference type="SUPFAM" id="SSF53187">
    <property type="entry name" value="Zn-dependent exopeptidases"/>
    <property type="match status" value="1"/>
</dbReference>
<dbReference type="PANTHER" id="PTHR37326">
    <property type="entry name" value="BLL3975 PROTEIN"/>
    <property type="match status" value="1"/>
</dbReference>
<gene>
    <name evidence="1" type="ORF">ALP65_00192</name>
</gene>
<proteinExistence type="predicted"/>
<dbReference type="EMBL" id="RBSQ01000841">
    <property type="protein sequence ID" value="RMS51602.1"/>
    <property type="molecule type" value="Genomic_DNA"/>
</dbReference>
<evidence type="ECO:0000313" key="1">
    <source>
        <dbReference type="EMBL" id="RMS51602.1"/>
    </source>
</evidence>
<dbReference type="Gene3D" id="3.40.630.10">
    <property type="entry name" value="Zn peptidases"/>
    <property type="match status" value="1"/>
</dbReference>
<name>A0A3M5DNJ3_PSEAI</name>
<dbReference type="InterPro" id="IPR053138">
    <property type="entry name" value="N-alpha-Ac-DABA_deacetylase"/>
</dbReference>
<accession>A0A3M5DNJ3</accession>
<dbReference type="Proteomes" id="UP000270834">
    <property type="component" value="Unassembled WGS sequence"/>
</dbReference>
<organism evidence="1 2">
    <name type="scientific">Pseudomonas aeruginosa</name>
    <dbReference type="NCBI Taxonomy" id="287"/>
    <lineage>
        <taxon>Bacteria</taxon>
        <taxon>Pseudomonadati</taxon>
        <taxon>Pseudomonadota</taxon>
        <taxon>Gammaproteobacteria</taxon>
        <taxon>Pseudomonadales</taxon>
        <taxon>Pseudomonadaceae</taxon>
        <taxon>Pseudomonas</taxon>
    </lineage>
</organism>
<evidence type="ECO:0008006" key="3">
    <source>
        <dbReference type="Google" id="ProtNLM"/>
    </source>
</evidence>
<sequence length="103" mass="11183">FVEGEWPAAPEACCEGLPFEGTEYVHAPHTGVVSFLRRPGEWVEAGEPLFQVIDPLADRASTVCAGVSGVLFAIERMRYAQPGLWLAKVAGRQPICQGRLLSD</sequence>
<dbReference type="PANTHER" id="PTHR37326:SF1">
    <property type="entry name" value="BLL3975 PROTEIN"/>
    <property type="match status" value="1"/>
</dbReference>
<dbReference type="AlphaFoldDB" id="A0A3M5DNJ3"/>